<dbReference type="Pfam" id="PF05378">
    <property type="entry name" value="Hydant_A_N"/>
    <property type="match status" value="1"/>
</dbReference>
<dbReference type="InterPro" id="IPR043129">
    <property type="entry name" value="ATPase_NBD"/>
</dbReference>
<dbReference type="GO" id="GO:0005829">
    <property type="term" value="C:cytosol"/>
    <property type="evidence" value="ECO:0007669"/>
    <property type="project" value="TreeGrafter"/>
</dbReference>
<keyword evidence="5" id="KW-1185">Reference proteome</keyword>
<dbReference type="eggNOG" id="arCOG01511">
    <property type="taxonomic scope" value="Archaea"/>
</dbReference>
<feature type="domain" description="Acetophenone carboxylase-like C-terminal" evidence="3">
    <location>
        <begin position="515"/>
        <end position="646"/>
    </location>
</feature>
<evidence type="ECO:0000313" key="4">
    <source>
        <dbReference type="EMBL" id="AEA13529.1"/>
    </source>
</evidence>
<dbReference type="Pfam" id="PF01968">
    <property type="entry name" value="Hydantoinase_A"/>
    <property type="match status" value="1"/>
</dbReference>
<dbReference type="STRING" id="999630.TUZN_2071"/>
<dbReference type="Proteomes" id="UP000008138">
    <property type="component" value="Chromosome"/>
</dbReference>
<dbReference type="InterPro" id="IPR002821">
    <property type="entry name" value="Hydantoinase_A"/>
</dbReference>
<evidence type="ECO:0000259" key="2">
    <source>
        <dbReference type="Pfam" id="PF05378"/>
    </source>
</evidence>
<protein>
    <submittedName>
        <fullName evidence="4">5-oxoprolinase (ATP-hydrolyzing)</fullName>
    </submittedName>
</protein>
<name>F2L5A4_THEU7</name>
<dbReference type="PANTHER" id="PTHR11365:SF23">
    <property type="entry name" value="HYPOTHETICAL 5-OXOPROLINASE (EUROFUNG)-RELATED"/>
    <property type="match status" value="1"/>
</dbReference>
<evidence type="ECO:0000259" key="3">
    <source>
        <dbReference type="Pfam" id="PF19278"/>
    </source>
</evidence>
<dbReference type="PANTHER" id="PTHR11365">
    <property type="entry name" value="5-OXOPROLINASE RELATED"/>
    <property type="match status" value="1"/>
</dbReference>
<dbReference type="InterPro" id="IPR049517">
    <property type="entry name" value="ACX-like_C"/>
</dbReference>
<dbReference type="AlphaFoldDB" id="F2L5A4"/>
<proteinExistence type="predicted"/>
<dbReference type="GO" id="GO:0006749">
    <property type="term" value="P:glutathione metabolic process"/>
    <property type="evidence" value="ECO:0007669"/>
    <property type="project" value="TreeGrafter"/>
</dbReference>
<feature type="domain" description="Hydantoinase A/oxoprolinase" evidence="1">
    <location>
        <begin position="193"/>
        <end position="483"/>
    </location>
</feature>
<reference evidence="4 5" key="1">
    <citation type="journal article" date="2011" name="J. Bacteriol.">
        <title>Complete genome sequence of the thermoacidophilic crenarchaeon Thermoproteus uzoniensis 768-20.</title>
        <authorList>
            <person name="Mardanov A.V."/>
            <person name="Gumerov V.M."/>
            <person name="Beletsky A.V."/>
            <person name="Prokofeva M.I."/>
            <person name="Bonch-Osmolovskaya E.A."/>
            <person name="Ravin N.V."/>
            <person name="Skryabin K.G."/>
        </authorList>
    </citation>
    <scope>NUCLEOTIDE SEQUENCE [LARGE SCALE GENOMIC DNA]</scope>
    <source>
        <strain evidence="4 5">768-20</strain>
    </source>
</reference>
<reference key="2">
    <citation type="submission" date="2011-03" db="EMBL/GenBank/DDBJ databases">
        <title>Complete genome sequence of the thermoacidophilic crenarchaeon Thermoproteus uzoniensis 768-20.</title>
        <authorList>
            <person name="Mardanov A.V."/>
            <person name="Gumerov V.M."/>
            <person name="Beletsky A.V."/>
            <person name="Prokofeva M.I."/>
            <person name="Bonch-Osmolovskaya E.A."/>
            <person name="Ravin N.V."/>
            <person name="Skryabin K.G."/>
        </authorList>
    </citation>
    <scope>NUCLEOTIDE SEQUENCE</scope>
    <source>
        <strain>768-20</strain>
    </source>
</reference>
<dbReference type="KEGG" id="tuz:TUZN_2071"/>
<feature type="domain" description="Hydantoinase/oxoprolinase N-terminal" evidence="2">
    <location>
        <begin position="4"/>
        <end position="174"/>
    </location>
</feature>
<dbReference type="InterPro" id="IPR045079">
    <property type="entry name" value="Oxoprolinase-like"/>
</dbReference>
<gene>
    <name evidence="4" type="ordered locus">TUZN_2071</name>
</gene>
<dbReference type="OrthoDB" id="8261at2157"/>
<dbReference type="Pfam" id="PF19278">
    <property type="entry name" value="Hydant_A_C"/>
    <property type="match status" value="1"/>
</dbReference>
<evidence type="ECO:0000313" key="5">
    <source>
        <dbReference type="Proteomes" id="UP000008138"/>
    </source>
</evidence>
<dbReference type="GeneID" id="10361582"/>
<sequence>MSLVGVDVGGTFTDFVVVDRDGNIKTLKILSTPREPERAVIEGLSGLDFSEVLHASTIGTNALLGQVGLEIPKVAFFTTKGFRDVIEIGRQNRPRLYDLYFQKPRQIVSRELRFEVDERTLPDGTVERAVDPREVEELARRAKSAGAVSVAVGFLHSYANPSNEEATAKVLKEHFEYVTASYEVAWEAREYERFSTAVVNAALMPLVGRYLGKLKSYVESRGGRMYVMASSGGLVTVDEAARRPVQLVESGPAAGVIAAAELAKLLDERQVISFDMGGTTAKAGTVVDFEPAITAEYEVGGESHRGRVVKGSGYPVRFPFVDLAEVSAGGGTIVWRDAGGALRVGPLSAGADPGPVSYGRGGVEPTITDANLVLGRIPEAIAGGRMRLDREAAERAFAKLGDPVDVAGSAVKLVNLEMARAIRLVTVERGLDPSRFVLMAFGGAGPQHAAEVAEEMGIGRVLIPPMPGVFTSLGMLMADFKFEARMAYPKDVAKGFEELEGRLAQYKPDYYLRYADVRYRGQGWELTVPVGADASPEAIRRAFEEKHMATYGFKLDREIEVTTIRAFAVVRRAKPRLGDPPASGSPKVFEREVYFDGWIAAAVYRRQDLPLGFKIKGPALIVEDYSTTVVPPRWEVSVRKYGVLEMRL</sequence>
<dbReference type="RefSeq" id="WP_013680864.1">
    <property type="nucleotide sequence ID" value="NC_015315.1"/>
</dbReference>
<accession>F2L5A4</accession>
<organism evidence="4 5">
    <name type="scientific">Thermoproteus uzoniensis (strain 768-20)</name>
    <dbReference type="NCBI Taxonomy" id="999630"/>
    <lineage>
        <taxon>Archaea</taxon>
        <taxon>Thermoproteota</taxon>
        <taxon>Thermoprotei</taxon>
        <taxon>Thermoproteales</taxon>
        <taxon>Thermoproteaceae</taxon>
        <taxon>Thermoproteus</taxon>
    </lineage>
</organism>
<dbReference type="GO" id="GO:0017168">
    <property type="term" value="F:5-oxoprolinase (ATP-hydrolyzing) activity"/>
    <property type="evidence" value="ECO:0007669"/>
    <property type="project" value="TreeGrafter"/>
</dbReference>
<dbReference type="InterPro" id="IPR008040">
    <property type="entry name" value="Hydant_A_N"/>
</dbReference>
<dbReference type="SUPFAM" id="SSF53067">
    <property type="entry name" value="Actin-like ATPase domain"/>
    <property type="match status" value="1"/>
</dbReference>
<dbReference type="EMBL" id="CP002590">
    <property type="protein sequence ID" value="AEA13529.1"/>
    <property type="molecule type" value="Genomic_DNA"/>
</dbReference>
<dbReference type="HOGENOM" id="CLU_002157_1_2_2"/>
<evidence type="ECO:0000259" key="1">
    <source>
        <dbReference type="Pfam" id="PF01968"/>
    </source>
</evidence>